<evidence type="ECO:0000256" key="6">
    <source>
        <dbReference type="SAM" id="Phobius"/>
    </source>
</evidence>
<evidence type="ECO:0000256" key="2">
    <source>
        <dbReference type="ARBA" id="ARBA00022475"/>
    </source>
</evidence>
<dbReference type="PANTHER" id="PTHR30619:SF1">
    <property type="entry name" value="RECOMBINATION PROTEIN 2"/>
    <property type="match status" value="1"/>
</dbReference>
<evidence type="ECO:0000313" key="11">
    <source>
        <dbReference type="Proteomes" id="UP000184222"/>
    </source>
</evidence>
<evidence type="ECO:0000259" key="9">
    <source>
        <dbReference type="Pfam" id="PF13567"/>
    </source>
</evidence>
<dbReference type="InterPro" id="IPR025405">
    <property type="entry name" value="DUF4131"/>
</dbReference>
<dbReference type="OrthoDB" id="9761531at2"/>
<dbReference type="RefSeq" id="WP_072711176.1">
    <property type="nucleotide sequence ID" value="NZ_CP016796.1"/>
</dbReference>
<feature type="transmembrane region" description="Helical" evidence="6">
    <location>
        <begin position="402"/>
        <end position="423"/>
    </location>
</feature>
<dbReference type="Pfam" id="PF03772">
    <property type="entry name" value="Competence"/>
    <property type="match status" value="1"/>
</dbReference>
<keyword evidence="3 6" id="KW-0812">Transmembrane</keyword>
<dbReference type="PROSITE" id="PS51257">
    <property type="entry name" value="PROKAR_LIPOPROTEIN"/>
    <property type="match status" value="1"/>
</dbReference>
<keyword evidence="5 6" id="KW-0472">Membrane</keyword>
<keyword evidence="4 6" id="KW-1133">Transmembrane helix</keyword>
<protein>
    <submittedName>
        <fullName evidence="10">Competence protein</fullName>
    </submittedName>
</protein>
<feature type="transmembrane region" description="Helical" evidence="6">
    <location>
        <begin position="265"/>
        <end position="282"/>
    </location>
</feature>
<feature type="transmembrane region" description="Helical" evidence="6">
    <location>
        <begin position="219"/>
        <end position="237"/>
    </location>
</feature>
<dbReference type="EMBL" id="CP016796">
    <property type="protein sequence ID" value="API85975.1"/>
    <property type="molecule type" value="Genomic_DNA"/>
</dbReference>
<sequence length="671" mass="77276">MLIRKNCLLIILLFISISSCDSYQNIEKFKYNQEVSLSGVVSTIPKQKDDKLEFVFHTFKYGDVLLKADKSYRHYLIPANELTLLAKIYKPHEYDNTNAFNYSQYLEHNYIVALGNIKNGSRIKYSGTSILSLPERFRYYIYNHLQSQLNENKLKPFVLALLIGDKDFTESEQNLLVRSGTSHLMVISGLHIGLLAFIAFLVFRGIWSLSPKLCRKLPAQYIGVTSSVIVAFSYSLLAGFSLPTQRAVIMLLVVVVLWLVKKRISIVRSLFIAFIVILLLDFKSIYSISLWLSFSAVTILVIISVLLQQYKSKLALFLLPQVYLTIFLIPISVYYFDSFSVVSILANIVAIPLVSFVILPLLLFCLVISFIGLKLWFIPMAFLKLLYIYLEFLTKHIPLVEYWSYFSLTSLIIVLVGIILLIFPFSKSVRLLGLVMCLVFFQSSTDLSKKYEYFKLHVFDTKDEMVLAQNNGQNILYTSVKNLGNEYILSNILASYLKLEGIDKVDYLIVVGSQKSFNLKNINQIIPIEKTISNNENNNLGLIKCSYKNNLLLNNLEIKFLSNQNTCLVDIKYLNREFLLFDNTSLNSQEKIFNLYNRIVSPDIIITPTRLYSKFTNNRLDYIIYISNRVGELYRFNDLKHKIFDTYTNGAITIKVDHNDKLSVTSQLKKY</sequence>
<feature type="signal peptide" evidence="7">
    <location>
        <begin position="1"/>
        <end position="23"/>
    </location>
</feature>
<organism evidence="10 11">
    <name type="scientific">Francisella uliginis</name>
    <dbReference type="NCBI Taxonomy" id="573570"/>
    <lineage>
        <taxon>Bacteria</taxon>
        <taxon>Pseudomonadati</taxon>
        <taxon>Pseudomonadota</taxon>
        <taxon>Gammaproteobacteria</taxon>
        <taxon>Thiotrichales</taxon>
        <taxon>Francisellaceae</taxon>
        <taxon>Francisella</taxon>
    </lineage>
</organism>
<evidence type="ECO:0000256" key="7">
    <source>
        <dbReference type="SAM" id="SignalP"/>
    </source>
</evidence>
<feature type="domain" description="DUF4131" evidence="9">
    <location>
        <begin position="8"/>
        <end position="121"/>
    </location>
</feature>
<feature type="chain" id="PRO_5013041050" evidence="7">
    <location>
        <begin position="24"/>
        <end position="671"/>
    </location>
</feature>
<feature type="transmembrane region" description="Helical" evidence="6">
    <location>
        <begin position="288"/>
        <end position="307"/>
    </location>
</feature>
<gene>
    <name evidence="10" type="ORF">F7310_00775</name>
</gene>
<dbReference type="Proteomes" id="UP000184222">
    <property type="component" value="Chromosome"/>
</dbReference>
<evidence type="ECO:0000313" key="10">
    <source>
        <dbReference type="EMBL" id="API85975.1"/>
    </source>
</evidence>
<proteinExistence type="predicted"/>
<dbReference type="Pfam" id="PF13567">
    <property type="entry name" value="DUF4131"/>
    <property type="match status" value="1"/>
</dbReference>
<feature type="domain" description="ComEC/Rec2-related protein" evidence="8">
    <location>
        <begin position="161"/>
        <end position="423"/>
    </location>
</feature>
<dbReference type="PANTHER" id="PTHR30619">
    <property type="entry name" value="DNA INTERNALIZATION/COMPETENCE PROTEIN COMEC/REC2"/>
    <property type="match status" value="1"/>
</dbReference>
<dbReference type="KEGG" id="frx:F7310_00775"/>
<dbReference type="NCBIfam" id="TIGR00360">
    <property type="entry name" value="ComEC_N-term"/>
    <property type="match status" value="1"/>
</dbReference>
<feature type="transmembrane region" description="Helical" evidence="6">
    <location>
        <begin position="342"/>
        <end position="366"/>
    </location>
</feature>
<reference evidence="10 11" key="1">
    <citation type="journal article" date="2016" name="Appl. Environ. Microbiol.">
        <title>Whole genome relationships among Francisella bacteria of diverse origin define new species and provide specific regions for detection.</title>
        <authorList>
            <person name="Challacombe J.F."/>
            <person name="Petersen J.M."/>
            <person name="Gallegos-Graves V."/>
            <person name="Hodge D."/>
            <person name="Pillai S."/>
            <person name="Kuske C.R."/>
        </authorList>
    </citation>
    <scope>NUCLEOTIDE SEQUENCE [LARGE SCALE GENOMIC DNA]</scope>
    <source>
        <strain evidence="11">TX07-7310</strain>
    </source>
</reference>
<dbReference type="AlphaFoldDB" id="A0A1L4BQ54"/>
<accession>A0A1L4BQ54</accession>
<name>A0A1L4BQ54_9GAMM</name>
<dbReference type="GO" id="GO:0005886">
    <property type="term" value="C:plasma membrane"/>
    <property type="evidence" value="ECO:0007669"/>
    <property type="project" value="UniProtKB-SubCell"/>
</dbReference>
<feature type="transmembrane region" description="Helical" evidence="6">
    <location>
        <begin position="314"/>
        <end position="336"/>
    </location>
</feature>
<keyword evidence="2" id="KW-1003">Cell membrane</keyword>
<feature type="transmembrane region" description="Helical" evidence="6">
    <location>
        <begin position="373"/>
        <end position="390"/>
    </location>
</feature>
<evidence type="ECO:0000256" key="3">
    <source>
        <dbReference type="ARBA" id="ARBA00022692"/>
    </source>
</evidence>
<evidence type="ECO:0000256" key="4">
    <source>
        <dbReference type="ARBA" id="ARBA00022989"/>
    </source>
</evidence>
<comment type="subcellular location">
    <subcellularLocation>
        <location evidence="1">Cell membrane</location>
        <topology evidence="1">Multi-pass membrane protein</topology>
    </subcellularLocation>
</comment>
<dbReference type="STRING" id="573570.F7310_00775"/>
<feature type="transmembrane region" description="Helical" evidence="6">
    <location>
        <begin position="184"/>
        <end position="207"/>
    </location>
</feature>
<evidence type="ECO:0000256" key="1">
    <source>
        <dbReference type="ARBA" id="ARBA00004651"/>
    </source>
</evidence>
<dbReference type="InterPro" id="IPR052159">
    <property type="entry name" value="Competence_DNA_uptake"/>
</dbReference>
<evidence type="ECO:0000256" key="5">
    <source>
        <dbReference type="ARBA" id="ARBA00023136"/>
    </source>
</evidence>
<dbReference type="InterPro" id="IPR004477">
    <property type="entry name" value="ComEC_N"/>
</dbReference>
<evidence type="ECO:0000259" key="8">
    <source>
        <dbReference type="Pfam" id="PF03772"/>
    </source>
</evidence>
<keyword evidence="7" id="KW-0732">Signal</keyword>
<keyword evidence="11" id="KW-1185">Reference proteome</keyword>